<dbReference type="InterPro" id="IPR045099">
    <property type="entry name" value="PITH1-like"/>
</dbReference>
<evidence type="ECO:0000256" key="1">
    <source>
        <dbReference type="ARBA" id="ARBA00025788"/>
    </source>
</evidence>
<organism evidence="3 4">
    <name type="scientific">Somion occarium</name>
    <dbReference type="NCBI Taxonomy" id="3059160"/>
    <lineage>
        <taxon>Eukaryota</taxon>
        <taxon>Fungi</taxon>
        <taxon>Dikarya</taxon>
        <taxon>Basidiomycota</taxon>
        <taxon>Agaricomycotina</taxon>
        <taxon>Agaricomycetes</taxon>
        <taxon>Polyporales</taxon>
        <taxon>Cerrenaceae</taxon>
        <taxon>Somion</taxon>
    </lineage>
</organism>
<keyword evidence="4" id="KW-1185">Reference proteome</keyword>
<proteinExistence type="inferred from homology"/>
<dbReference type="EMBL" id="OZ037946">
    <property type="protein sequence ID" value="CAL1703409.1"/>
    <property type="molecule type" value="Genomic_DNA"/>
</dbReference>
<dbReference type="PANTHER" id="PTHR12175:SF1">
    <property type="entry name" value="PITH DOMAIN-CONTAINING PROTEIN 1"/>
    <property type="match status" value="1"/>
</dbReference>
<gene>
    <name evidence="3" type="ORF">GFSPODELE1_LOCUS4561</name>
</gene>
<name>A0ABP1D926_9APHY</name>
<dbReference type="PROSITE" id="PS51532">
    <property type="entry name" value="PITH"/>
    <property type="match status" value="1"/>
</dbReference>
<sequence length="209" mass="23539">MTTPPHQVADVFTETEISDFSTLYQSIDKPNVHGLNLTVPEHARAVIKPWNEREDTTASAESQDDDEIIIHVPFIENVRVRSVLFKFARGEFSPRHLRIYANHPYIVDFTEAEDLRPHLDINLREGEAGVIEYPLRTAAFANVHSLSLFFNEAVGRESIRIYYIGFKGDSRVIKKEANSKLDIPAANAPDAKVIDRLQEKAAGAQATAR</sequence>
<dbReference type="InterPro" id="IPR010400">
    <property type="entry name" value="PITH_dom"/>
</dbReference>
<comment type="similarity">
    <text evidence="1">Belongs to the PITHD1 family.</text>
</comment>
<protein>
    <recommendedName>
        <fullName evidence="2">PITH domain-containing protein</fullName>
    </recommendedName>
</protein>
<dbReference type="Proteomes" id="UP001497453">
    <property type="component" value="Chromosome 3"/>
</dbReference>
<dbReference type="InterPro" id="IPR008979">
    <property type="entry name" value="Galactose-bd-like_sf"/>
</dbReference>
<dbReference type="Pfam" id="PF06201">
    <property type="entry name" value="PITH"/>
    <property type="match status" value="1"/>
</dbReference>
<evidence type="ECO:0000259" key="2">
    <source>
        <dbReference type="PROSITE" id="PS51532"/>
    </source>
</evidence>
<evidence type="ECO:0000313" key="4">
    <source>
        <dbReference type="Proteomes" id="UP001497453"/>
    </source>
</evidence>
<evidence type="ECO:0000313" key="3">
    <source>
        <dbReference type="EMBL" id="CAL1703409.1"/>
    </source>
</evidence>
<dbReference type="Gene3D" id="2.60.120.470">
    <property type="entry name" value="PITH domain"/>
    <property type="match status" value="1"/>
</dbReference>
<feature type="domain" description="PITH" evidence="2">
    <location>
        <begin position="12"/>
        <end position="186"/>
    </location>
</feature>
<reference evidence="4" key="1">
    <citation type="submission" date="2024-04" db="EMBL/GenBank/DDBJ databases">
        <authorList>
            <person name="Shaw F."/>
            <person name="Minotto A."/>
        </authorList>
    </citation>
    <scope>NUCLEOTIDE SEQUENCE [LARGE SCALE GENOMIC DNA]</scope>
</reference>
<dbReference type="PANTHER" id="PTHR12175">
    <property type="entry name" value="AD039 HT014 THIOREDOXIN FAMILY TRP26"/>
    <property type="match status" value="1"/>
</dbReference>
<dbReference type="SUPFAM" id="SSF49785">
    <property type="entry name" value="Galactose-binding domain-like"/>
    <property type="match status" value="1"/>
</dbReference>
<dbReference type="InterPro" id="IPR037047">
    <property type="entry name" value="PITH_dom_sf"/>
</dbReference>
<accession>A0ABP1D926</accession>